<accession>A0ABV1N313</accession>
<sequence>MTWALARLLILLPLWLIGLVLLLLGLALSPWGTGVLLEQGAKRGFYELGGYEGAPLDRLVLEDLRLEAGPARVALSRLELAWSEDCLLKGRLCIERLALEGADIRLAETAPPVAEAPEEPAPDGEPLGQIQLPFPFELRELSLADVDLRLADGTRLAWASFTSALRAEQGTLTLLPTRLAGTRLTLPLSAGTRLALSEADYEGPRLTAQAIDAATAVHSPLPDEAAAELEGMANLPLTEQPRRVLPEVTLPLAVEVPELLVEDFAVGGTVEAGVERLLLRLSAQGHEIRIAPLRLASPDADAEFEARLALRDDYPLEARLAAELYLPERMPALAGERIELDVAGSLAELEVDLALQGPVEARLTARLDALDPTLPFEASLDSEALQWPLPGEAQGGEGQGEEVSAEAQAQADGQGETPDPATQAQQETPESDAQPAPTEPWRAEALSLRLAGSLVDYRAELSLSAAGPTLPRTDLSLIGTGSLAHFAWSPLTVNQQGGVIVSRGRVDWGQGLDATATLSLDAIDPGNFVEGLEGQLGGGAEVSFAQDADGWRVEVPSLDIRGVLDDRPLSLEAVLAGDSEMQWDIETLDFRQGSNRISATGTVSPSSLDLRGELALPALASLYPGLDGVLDGDFIAQGSLEAPQLELDLTGRELAFNDNRLSRLDLEASVAGLDDPELAVSLDARDIAAGGQQITALTLDLEGQQTAHRLRLAMDGGEGLPVSRLALTLEGGLDTARERYRGTLAPLELDSEFGDIRLAEALTFEAHLPEGSARVAPFCLSRRQGGDICLVEPLEASAEAGRAALEIRDLPMDMVDSVMPPGWRIGGESAGTLSAGWSGGGERWRLDADLDSRAEVTGEDAYGQPWAVPGTSLDVTVEASETRADLELVVGLADTGEVRLALGILDPLGDGALDGQLRVDDLRLAPYRPLVAGLETLEGGLDGDIRIAGRQEAPRLDGRLALTGLKAGGLDLPLEVQDGELIIDLAGDRADLGGFLAAEEGRLTIDGNAQWPADGGWQAAIDLNAVDDPLLAILPSFGRLRLAPDLRVRADPERLRVRGTVEIPWARLQVGEVPQSAQAPSPDEVIITEEDDRRAAEAEAEARAQRQPGESTAAAMAEAGMATDIRITLSLGPDMQLEAYGLESELAGNLEVRQQSGPVQLFGDVSLIDGRFKAYGQDLVIREGIIFFSGPPGQPRLDFEAIRNPAATEDDVIAGLRVSGEASAPSLEIFSEPSMNEGRALSYLLRGRAPDSSGGTDGALTSALIGLTIGKTGGAVGAVGEAFGIEDLSLSSAGTGEESQVVVTGNLTDRLSIGYGVGVFSPIAELSLRYKLWRNLYLEAVSGAAQAVDMIYTFSLPGDPPSP</sequence>
<comment type="caution">
    <text evidence="7">The sequence shown here is derived from an EMBL/GenBank/DDBJ whole genome shotgun (WGS) entry which is preliminary data.</text>
</comment>
<dbReference type="Pfam" id="PF04357">
    <property type="entry name" value="TamB"/>
    <property type="match status" value="1"/>
</dbReference>
<gene>
    <name evidence="7" type="ORF">ABE957_05330</name>
</gene>
<protein>
    <submittedName>
        <fullName evidence="7">Translocation/assembly module TamB domain-containing protein</fullName>
    </submittedName>
</protein>
<dbReference type="PANTHER" id="PTHR36985:SF1">
    <property type="entry name" value="TRANSLOCATION AND ASSEMBLY MODULE SUBUNIT TAMB"/>
    <property type="match status" value="1"/>
</dbReference>
<feature type="region of interest" description="Disordered" evidence="5">
    <location>
        <begin position="388"/>
        <end position="439"/>
    </location>
</feature>
<comment type="subcellular location">
    <subcellularLocation>
        <location evidence="1">Membrane</location>
        <topology evidence="1">Single-pass membrane protein</topology>
    </subcellularLocation>
</comment>
<dbReference type="PANTHER" id="PTHR36985">
    <property type="entry name" value="TRANSLOCATION AND ASSEMBLY MODULE SUBUNIT TAMB"/>
    <property type="match status" value="1"/>
</dbReference>
<evidence type="ECO:0000256" key="3">
    <source>
        <dbReference type="ARBA" id="ARBA00022989"/>
    </source>
</evidence>
<dbReference type="RefSeq" id="WP_349757647.1">
    <property type="nucleotide sequence ID" value="NZ_JBEGCI010000004.1"/>
</dbReference>
<proteinExistence type="predicted"/>
<reference evidence="7 8" key="1">
    <citation type="submission" date="2024-05" db="EMBL/GenBank/DDBJ databases">
        <title>Halomonas sp. CS7 16S ribosomal RNA gene Genome sequencing and assembly.</title>
        <authorList>
            <person name="Yook S."/>
        </authorList>
    </citation>
    <scope>NUCLEOTIDE SEQUENCE [LARGE SCALE GENOMIC DNA]</scope>
    <source>
        <strain evidence="7 8">CS7</strain>
    </source>
</reference>
<keyword evidence="3" id="KW-1133">Transmembrane helix</keyword>
<organism evidence="7 8">
    <name type="scientific">Halomonas pelophila</name>
    <dbReference type="NCBI Taxonomy" id="3151122"/>
    <lineage>
        <taxon>Bacteria</taxon>
        <taxon>Pseudomonadati</taxon>
        <taxon>Pseudomonadota</taxon>
        <taxon>Gammaproteobacteria</taxon>
        <taxon>Oceanospirillales</taxon>
        <taxon>Halomonadaceae</taxon>
        <taxon>Halomonas</taxon>
    </lineage>
</organism>
<evidence type="ECO:0000259" key="6">
    <source>
        <dbReference type="Pfam" id="PF04357"/>
    </source>
</evidence>
<keyword evidence="8" id="KW-1185">Reference proteome</keyword>
<evidence type="ECO:0000256" key="1">
    <source>
        <dbReference type="ARBA" id="ARBA00004167"/>
    </source>
</evidence>
<dbReference type="EMBL" id="JBEGCI010000004">
    <property type="protein sequence ID" value="MEQ6888098.1"/>
    <property type="molecule type" value="Genomic_DNA"/>
</dbReference>
<dbReference type="InterPro" id="IPR007452">
    <property type="entry name" value="TamB_C"/>
</dbReference>
<feature type="compositionally biased region" description="Low complexity" evidence="5">
    <location>
        <begin position="405"/>
        <end position="416"/>
    </location>
</feature>
<name>A0ABV1N313_9GAMM</name>
<evidence type="ECO:0000256" key="4">
    <source>
        <dbReference type="ARBA" id="ARBA00023136"/>
    </source>
</evidence>
<feature type="domain" description="Translocation and assembly module TamB C-terminal" evidence="6">
    <location>
        <begin position="998"/>
        <end position="1354"/>
    </location>
</feature>
<dbReference type="Proteomes" id="UP001472978">
    <property type="component" value="Unassembled WGS sequence"/>
</dbReference>
<keyword evidence="2" id="KW-0812">Transmembrane</keyword>
<keyword evidence="4" id="KW-0472">Membrane</keyword>
<evidence type="ECO:0000313" key="8">
    <source>
        <dbReference type="Proteomes" id="UP001472978"/>
    </source>
</evidence>
<evidence type="ECO:0000313" key="7">
    <source>
        <dbReference type="EMBL" id="MEQ6888098.1"/>
    </source>
</evidence>
<evidence type="ECO:0000256" key="2">
    <source>
        <dbReference type="ARBA" id="ARBA00022692"/>
    </source>
</evidence>
<evidence type="ECO:0000256" key="5">
    <source>
        <dbReference type="SAM" id="MobiDB-lite"/>
    </source>
</evidence>